<keyword evidence="3" id="KW-1185">Reference proteome</keyword>
<keyword evidence="1" id="KW-0472">Membrane</keyword>
<gene>
    <name evidence="2" type="ORF">DAI18_06700</name>
</gene>
<dbReference type="PANTHER" id="PTHR40057:SF1">
    <property type="entry name" value="SLR1162 PROTEIN"/>
    <property type="match status" value="1"/>
</dbReference>
<dbReference type="EMBL" id="CP028519">
    <property type="protein sequence ID" value="AVY93769.1"/>
    <property type="molecule type" value="Genomic_DNA"/>
</dbReference>
<dbReference type="RefSeq" id="WP_107888977.1">
    <property type="nucleotide sequence ID" value="NZ_CP028519.1"/>
</dbReference>
<organism evidence="2 3">
    <name type="scientific">Microvirgula aerodenitrificans</name>
    <dbReference type="NCBI Taxonomy" id="57480"/>
    <lineage>
        <taxon>Bacteria</taxon>
        <taxon>Pseudomonadati</taxon>
        <taxon>Pseudomonadota</taxon>
        <taxon>Betaproteobacteria</taxon>
        <taxon>Neisseriales</taxon>
        <taxon>Aquaspirillaceae</taxon>
        <taxon>Microvirgula</taxon>
    </lineage>
</organism>
<reference evidence="2 3" key="1">
    <citation type="submission" date="2018-04" db="EMBL/GenBank/DDBJ databases">
        <title>Denitrifier Microvirgula.</title>
        <authorList>
            <person name="Anderson E."/>
            <person name="Jang J."/>
            <person name="Ishii S."/>
        </authorList>
    </citation>
    <scope>NUCLEOTIDE SEQUENCE [LARGE SCALE GENOMIC DNA]</scope>
    <source>
        <strain evidence="2 3">BE2.4</strain>
    </source>
</reference>
<feature type="transmembrane region" description="Helical" evidence="1">
    <location>
        <begin position="117"/>
        <end position="139"/>
    </location>
</feature>
<dbReference type="InterPro" id="IPR038762">
    <property type="entry name" value="ABM_predict"/>
</dbReference>
<dbReference type="SUPFAM" id="SSF54909">
    <property type="entry name" value="Dimeric alpha+beta barrel"/>
    <property type="match status" value="1"/>
</dbReference>
<accession>A0A2S0P8Q2</accession>
<feature type="transmembrane region" description="Helical" evidence="1">
    <location>
        <begin position="145"/>
        <end position="168"/>
    </location>
</feature>
<dbReference type="OrthoDB" id="1494254at2"/>
<dbReference type="PANTHER" id="PTHR40057">
    <property type="entry name" value="SLR1162 PROTEIN"/>
    <property type="match status" value="1"/>
</dbReference>
<keyword evidence="2" id="KW-0503">Monooxygenase</keyword>
<dbReference type="Gene3D" id="3.30.70.100">
    <property type="match status" value="1"/>
</dbReference>
<keyword evidence="1" id="KW-0812">Transmembrane</keyword>
<protein>
    <submittedName>
        <fullName evidence="2">Antibiotic biosynthesis monooxygenase</fullName>
    </submittedName>
</protein>
<dbReference type="KEGG" id="maer:DAI18_06700"/>
<dbReference type="InterPro" id="IPR011008">
    <property type="entry name" value="Dimeric_a/b-barrel"/>
</dbReference>
<evidence type="ECO:0000256" key="1">
    <source>
        <dbReference type="SAM" id="Phobius"/>
    </source>
</evidence>
<sequence length="190" mass="21118">MPAPSSPVTLLVTRRIAPERHDDFVAWMQRGQQLAAQFAGYLGSGTLAPAPGDDNHQIVFRFSDDASLARWADSPERRDWLRQGTGLVHASQVHEARGLDHGFAVAPPPRWKQAVTIWLVFFPVSLAFTLLFGASLASLPVVLRVLASTLMLTPVMVFVFIPFGTRLLHRWLHPDTQRPRIMPQTLPPAS</sequence>
<evidence type="ECO:0000313" key="3">
    <source>
        <dbReference type="Proteomes" id="UP000244173"/>
    </source>
</evidence>
<dbReference type="Proteomes" id="UP000244173">
    <property type="component" value="Chromosome"/>
</dbReference>
<dbReference type="GO" id="GO:0004497">
    <property type="term" value="F:monooxygenase activity"/>
    <property type="evidence" value="ECO:0007669"/>
    <property type="project" value="UniProtKB-KW"/>
</dbReference>
<evidence type="ECO:0000313" key="2">
    <source>
        <dbReference type="EMBL" id="AVY93769.1"/>
    </source>
</evidence>
<name>A0A2S0P8Q2_9NEIS</name>
<dbReference type="AlphaFoldDB" id="A0A2S0P8Q2"/>
<dbReference type="STRING" id="1122240.GCA_000620105_03449"/>
<keyword evidence="2" id="KW-0560">Oxidoreductase</keyword>
<keyword evidence="1" id="KW-1133">Transmembrane helix</keyword>
<proteinExistence type="predicted"/>